<dbReference type="eggNOG" id="ENOG502TBV0">
    <property type="taxonomic scope" value="Eukaryota"/>
</dbReference>
<comment type="subcellular location">
    <subcellularLocation>
        <location evidence="1">Secreted</location>
    </subcellularLocation>
</comment>
<reference evidence="5 6" key="2">
    <citation type="journal article" date="2008" name="Bioinformatics">
        <title>Assembly reconciliation.</title>
        <authorList>
            <person name="Zimin A.V."/>
            <person name="Smith D.R."/>
            <person name="Sutton G."/>
            <person name="Yorke J.A."/>
        </authorList>
    </citation>
    <scope>NUCLEOTIDE SEQUENCE [LARGE SCALE GENOMIC DNA]</scope>
    <source>
        <strain evidence="5 6">TSC#14021-0224.01</strain>
    </source>
</reference>
<feature type="signal peptide" evidence="4">
    <location>
        <begin position="1"/>
        <end position="19"/>
    </location>
</feature>
<reference evidence="5 6" key="1">
    <citation type="journal article" date="2007" name="Nature">
        <title>Evolution of genes and genomes on the Drosophila phylogeny.</title>
        <authorList>
            <consortium name="Drosophila 12 Genomes Consortium"/>
            <person name="Clark A.G."/>
            <person name="Eisen M.B."/>
            <person name="Smith D.R."/>
            <person name="Bergman C.M."/>
            <person name="Oliver B."/>
            <person name="Markow T.A."/>
            <person name="Kaufman T.C."/>
            <person name="Kellis M."/>
            <person name="Gelbart W."/>
            <person name="Iyer V.N."/>
            <person name="Pollard D.A."/>
            <person name="Sackton T.B."/>
            <person name="Larracuente A.M."/>
            <person name="Singh N.D."/>
            <person name="Abad J.P."/>
            <person name="Abt D.N."/>
            <person name="Adryan B."/>
            <person name="Aguade M."/>
            <person name="Akashi H."/>
            <person name="Anderson W.W."/>
            <person name="Aquadro C.F."/>
            <person name="Ardell D.H."/>
            <person name="Arguello R."/>
            <person name="Artieri C.G."/>
            <person name="Barbash D.A."/>
            <person name="Barker D."/>
            <person name="Barsanti P."/>
            <person name="Batterham P."/>
            <person name="Batzoglou S."/>
            <person name="Begun D."/>
            <person name="Bhutkar A."/>
            <person name="Blanco E."/>
            <person name="Bosak S.A."/>
            <person name="Bradley R.K."/>
            <person name="Brand A.D."/>
            <person name="Brent M.R."/>
            <person name="Brooks A.N."/>
            <person name="Brown R.H."/>
            <person name="Butlin R.K."/>
            <person name="Caggese C."/>
            <person name="Calvi B.R."/>
            <person name="Bernardo de Carvalho A."/>
            <person name="Caspi A."/>
            <person name="Castrezana S."/>
            <person name="Celniker S.E."/>
            <person name="Chang J.L."/>
            <person name="Chapple C."/>
            <person name="Chatterji S."/>
            <person name="Chinwalla A."/>
            <person name="Civetta A."/>
            <person name="Clifton S.W."/>
            <person name="Comeron J.M."/>
            <person name="Costello J.C."/>
            <person name="Coyne J.A."/>
            <person name="Daub J."/>
            <person name="David R.G."/>
            <person name="Delcher A.L."/>
            <person name="Delehaunty K."/>
            <person name="Do C.B."/>
            <person name="Ebling H."/>
            <person name="Edwards K."/>
            <person name="Eickbush T."/>
            <person name="Evans J.D."/>
            <person name="Filipski A."/>
            <person name="Findeiss S."/>
            <person name="Freyhult E."/>
            <person name="Fulton L."/>
            <person name="Fulton R."/>
            <person name="Garcia A.C."/>
            <person name="Gardiner A."/>
            <person name="Garfield D.A."/>
            <person name="Garvin B.E."/>
            <person name="Gibson G."/>
            <person name="Gilbert D."/>
            <person name="Gnerre S."/>
            <person name="Godfrey J."/>
            <person name="Good R."/>
            <person name="Gotea V."/>
            <person name="Gravely B."/>
            <person name="Greenberg A.J."/>
            <person name="Griffiths-Jones S."/>
            <person name="Gross S."/>
            <person name="Guigo R."/>
            <person name="Gustafson E.A."/>
            <person name="Haerty W."/>
            <person name="Hahn M.W."/>
            <person name="Halligan D.L."/>
            <person name="Halpern A.L."/>
            <person name="Halter G.M."/>
            <person name="Han M.V."/>
            <person name="Heger A."/>
            <person name="Hillier L."/>
            <person name="Hinrichs A.S."/>
            <person name="Holmes I."/>
            <person name="Hoskins R.A."/>
            <person name="Hubisz M.J."/>
            <person name="Hultmark D."/>
            <person name="Huntley M.A."/>
            <person name="Jaffe D.B."/>
            <person name="Jagadeeshan S."/>
            <person name="Jeck W.R."/>
            <person name="Johnson J."/>
            <person name="Jones C.D."/>
            <person name="Jordan W.C."/>
            <person name="Karpen G.H."/>
            <person name="Kataoka E."/>
            <person name="Keightley P.D."/>
            <person name="Kheradpour P."/>
            <person name="Kirkness E.F."/>
            <person name="Koerich L.B."/>
            <person name="Kristiansen K."/>
            <person name="Kudrna D."/>
            <person name="Kulathinal R.J."/>
            <person name="Kumar S."/>
            <person name="Kwok R."/>
            <person name="Lander E."/>
            <person name="Langley C.H."/>
            <person name="Lapoint R."/>
            <person name="Lazzaro B.P."/>
            <person name="Lee S.J."/>
            <person name="Levesque L."/>
            <person name="Li R."/>
            <person name="Lin C.F."/>
            <person name="Lin M.F."/>
            <person name="Lindblad-Toh K."/>
            <person name="Llopart A."/>
            <person name="Long M."/>
            <person name="Low L."/>
            <person name="Lozovsky E."/>
            <person name="Lu J."/>
            <person name="Luo M."/>
            <person name="Machado C.A."/>
            <person name="Makalowski W."/>
            <person name="Marzo M."/>
            <person name="Matsuda M."/>
            <person name="Matzkin L."/>
            <person name="McAllister B."/>
            <person name="McBride C.S."/>
            <person name="McKernan B."/>
            <person name="McKernan K."/>
            <person name="Mendez-Lago M."/>
            <person name="Minx P."/>
            <person name="Mollenhauer M.U."/>
            <person name="Montooth K."/>
            <person name="Mount S.M."/>
            <person name="Mu X."/>
            <person name="Myers E."/>
            <person name="Negre B."/>
            <person name="Newfeld S."/>
            <person name="Nielsen R."/>
            <person name="Noor M.A."/>
            <person name="O'Grady P."/>
            <person name="Pachter L."/>
            <person name="Papaceit M."/>
            <person name="Parisi M.J."/>
            <person name="Parisi M."/>
            <person name="Parts L."/>
            <person name="Pedersen J.S."/>
            <person name="Pesole G."/>
            <person name="Phillippy A.M."/>
            <person name="Ponting C.P."/>
            <person name="Pop M."/>
            <person name="Porcelli D."/>
            <person name="Powell J.R."/>
            <person name="Prohaska S."/>
            <person name="Pruitt K."/>
            <person name="Puig M."/>
            <person name="Quesneville H."/>
            <person name="Ram K.R."/>
            <person name="Rand D."/>
            <person name="Rasmussen M.D."/>
            <person name="Reed L.K."/>
            <person name="Reenan R."/>
            <person name="Reily A."/>
            <person name="Remington K.A."/>
            <person name="Rieger T.T."/>
            <person name="Ritchie M.G."/>
            <person name="Robin C."/>
            <person name="Rogers Y.H."/>
            <person name="Rohde C."/>
            <person name="Rozas J."/>
            <person name="Rubenfield M.J."/>
            <person name="Ruiz A."/>
            <person name="Russo S."/>
            <person name="Salzberg S.L."/>
            <person name="Sanchez-Gracia A."/>
            <person name="Saranga D.J."/>
            <person name="Sato H."/>
            <person name="Schaeffer S.W."/>
            <person name="Schatz M.C."/>
            <person name="Schlenke T."/>
            <person name="Schwartz R."/>
            <person name="Segarra C."/>
            <person name="Singh R.S."/>
            <person name="Sirot L."/>
            <person name="Sirota M."/>
            <person name="Sisneros N.B."/>
            <person name="Smith C.D."/>
            <person name="Smith T.F."/>
            <person name="Spieth J."/>
            <person name="Stage D.E."/>
            <person name="Stark A."/>
            <person name="Stephan W."/>
            <person name="Strausberg R.L."/>
            <person name="Strempel S."/>
            <person name="Sturgill D."/>
            <person name="Sutton G."/>
            <person name="Sutton G.G."/>
            <person name="Tao W."/>
            <person name="Teichmann S."/>
            <person name="Tobari Y.N."/>
            <person name="Tomimura Y."/>
            <person name="Tsolas J.M."/>
            <person name="Valente V.L."/>
            <person name="Venter E."/>
            <person name="Venter J.C."/>
            <person name="Vicario S."/>
            <person name="Vieira F.G."/>
            <person name="Vilella A.J."/>
            <person name="Villasante A."/>
            <person name="Walenz B."/>
            <person name="Wang J."/>
            <person name="Wasserman M."/>
            <person name="Watts T."/>
            <person name="Wilson D."/>
            <person name="Wilson R.K."/>
            <person name="Wing R.A."/>
            <person name="Wolfner M.F."/>
            <person name="Wong A."/>
            <person name="Wong G.K."/>
            <person name="Wu C.I."/>
            <person name="Wu G."/>
            <person name="Yamamoto D."/>
            <person name="Yang H.P."/>
            <person name="Yang S.P."/>
            <person name="Yorke J.A."/>
            <person name="Yoshida K."/>
            <person name="Zdobnov E."/>
            <person name="Zhang P."/>
            <person name="Zhang Y."/>
            <person name="Zimin A.V."/>
            <person name="Baldwin J."/>
            <person name="Abdouelleil A."/>
            <person name="Abdulkadir J."/>
            <person name="Abebe A."/>
            <person name="Abera B."/>
            <person name="Abreu J."/>
            <person name="Acer S.C."/>
            <person name="Aftuck L."/>
            <person name="Alexander A."/>
            <person name="An P."/>
            <person name="Anderson E."/>
            <person name="Anderson S."/>
            <person name="Arachi H."/>
            <person name="Azer M."/>
            <person name="Bachantsang P."/>
            <person name="Barry A."/>
            <person name="Bayul T."/>
            <person name="Berlin A."/>
            <person name="Bessette D."/>
            <person name="Bloom T."/>
            <person name="Blye J."/>
            <person name="Boguslavskiy L."/>
            <person name="Bonnet C."/>
            <person name="Boukhgalter B."/>
            <person name="Bourzgui I."/>
            <person name="Brown A."/>
            <person name="Cahill P."/>
            <person name="Channer S."/>
            <person name="Cheshatsang Y."/>
            <person name="Chuda L."/>
            <person name="Citroen M."/>
            <person name="Collymore A."/>
            <person name="Cooke P."/>
            <person name="Costello M."/>
            <person name="D'Aco K."/>
            <person name="Daza R."/>
            <person name="De Haan G."/>
            <person name="DeGray S."/>
            <person name="DeMaso C."/>
            <person name="Dhargay N."/>
            <person name="Dooley K."/>
            <person name="Dooley E."/>
            <person name="Doricent M."/>
            <person name="Dorje P."/>
            <person name="Dorjee K."/>
            <person name="Dupes A."/>
            <person name="Elong R."/>
            <person name="Falk J."/>
            <person name="Farina A."/>
            <person name="Faro S."/>
            <person name="Ferguson D."/>
            <person name="Fisher S."/>
            <person name="Foley C.D."/>
            <person name="Franke A."/>
            <person name="Friedrich D."/>
            <person name="Gadbois L."/>
            <person name="Gearin G."/>
            <person name="Gearin C.R."/>
            <person name="Giannoukos G."/>
            <person name="Goode T."/>
            <person name="Graham J."/>
            <person name="Grandbois E."/>
            <person name="Grewal S."/>
            <person name="Gyaltsen K."/>
            <person name="Hafez N."/>
            <person name="Hagos B."/>
            <person name="Hall J."/>
            <person name="Henson C."/>
            <person name="Hollinger A."/>
            <person name="Honan T."/>
            <person name="Huard M.D."/>
            <person name="Hughes L."/>
            <person name="Hurhula B."/>
            <person name="Husby M.E."/>
            <person name="Kamat A."/>
            <person name="Kanga B."/>
            <person name="Kashin S."/>
            <person name="Khazanovich D."/>
            <person name="Kisner P."/>
            <person name="Lance K."/>
            <person name="Lara M."/>
            <person name="Lee W."/>
            <person name="Lennon N."/>
            <person name="Letendre F."/>
            <person name="LeVine R."/>
            <person name="Lipovsky A."/>
            <person name="Liu X."/>
            <person name="Liu J."/>
            <person name="Liu S."/>
            <person name="Lokyitsang T."/>
            <person name="Lokyitsang Y."/>
            <person name="Lubonja R."/>
            <person name="Lui A."/>
            <person name="MacDonald P."/>
            <person name="Magnisalis V."/>
            <person name="Maru K."/>
            <person name="Matthews C."/>
            <person name="McCusker W."/>
            <person name="McDonough S."/>
            <person name="Mehta T."/>
            <person name="Meldrim J."/>
            <person name="Meneus L."/>
            <person name="Mihai O."/>
            <person name="Mihalev A."/>
            <person name="Mihova T."/>
            <person name="Mittelman R."/>
            <person name="Mlenga V."/>
            <person name="Montmayeur A."/>
            <person name="Mulrain L."/>
            <person name="Navidi A."/>
            <person name="Naylor J."/>
            <person name="Negash T."/>
            <person name="Nguyen T."/>
            <person name="Nguyen N."/>
            <person name="Nicol R."/>
            <person name="Norbu C."/>
            <person name="Norbu N."/>
            <person name="Novod N."/>
            <person name="O'Neill B."/>
            <person name="Osman S."/>
            <person name="Markiewicz E."/>
            <person name="Oyono O.L."/>
            <person name="Patti C."/>
            <person name="Phunkhang P."/>
            <person name="Pierre F."/>
            <person name="Priest M."/>
            <person name="Raghuraman S."/>
            <person name="Rege F."/>
            <person name="Reyes R."/>
            <person name="Rise C."/>
            <person name="Rogov P."/>
            <person name="Ross K."/>
            <person name="Ryan E."/>
            <person name="Settipalli S."/>
            <person name="Shea T."/>
            <person name="Sherpa N."/>
            <person name="Shi L."/>
            <person name="Shih D."/>
            <person name="Sparrow T."/>
            <person name="Spaulding J."/>
            <person name="Stalker J."/>
            <person name="Stange-Thomann N."/>
            <person name="Stavropoulos S."/>
            <person name="Stone C."/>
            <person name="Strader C."/>
            <person name="Tesfaye S."/>
            <person name="Thomson T."/>
            <person name="Thoulutsang Y."/>
            <person name="Thoulutsang D."/>
            <person name="Topham K."/>
            <person name="Topping I."/>
            <person name="Tsamla T."/>
            <person name="Vassiliev H."/>
            <person name="Vo A."/>
            <person name="Wangchuk T."/>
            <person name="Wangdi T."/>
            <person name="Weiand M."/>
            <person name="Wilkinson J."/>
            <person name="Wilson A."/>
            <person name="Yadav S."/>
            <person name="Young G."/>
            <person name="Yu Q."/>
            <person name="Zembek L."/>
            <person name="Zhong D."/>
            <person name="Zimmer A."/>
            <person name="Zwirko Z."/>
            <person name="Jaffe D.B."/>
            <person name="Alvarez P."/>
            <person name="Brockman W."/>
            <person name="Butler J."/>
            <person name="Chin C."/>
            <person name="Gnerre S."/>
            <person name="Grabherr M."/>
            <person name="Kleber M."/>
            <person name="Mauceli E."/>
            <person name="MacCallum I."/>
        </authorList>
    </citation>
    <scope>NUCLEOTIDE SEQUENCE [LARGE SCALE GENOMIC DNA]</scope>
    <source>
        <strain evidence="5 6">TSC#14021-0224.01</strain>
    </source>
</reference>
<dbReference type="Proteomes" id="UP000008711">
    <property type="component" value="Unassembled WGS sequence"/>
</dbReference>
<dbReference type="EMBL" id="CH954179">
    <property type="protein sequence ID" value="EDV56041.1"/>
    <property type="molecule type" value="Genomic_DNA"/>
</dbReference>
<dbReference type="OMA" id="AMLHAQC"/>
<evidence type="ECO:0000313" key="6">
    <source>
        <dbReference type="Proteomes" id="UP000008711"/>
    </source>
</evidence>
<keyword evidence="3" id="KW-0964">Secreted</keyword>
<dbReference type="PhylomeDB" id="B3NR52"/>
<comment type="similarity">
    <text evidence="2">Belongs to the PBP/GOBP family.</text>
</comment>
<keyword evidence="6" id="KW-1185">Reference proteome</keyword>
<evidence type="ECO:0000256" key="3">
    <source>
        <dbReference type="ARBA" id="ARBA00022525"/>
    </source>
</evidence>
<dbReference type="PANTHER" id="PTHR21066:SF3">
    <property type="entry name" value="IP02236P"/>
    <property type="match status" value="1"/>
</dbReference>
<dbReference type="AlphaFoldDB" id="B3NR52"/>
<evidence type="ECO:0000313" key="5">
    <source>
        <dbReference type="EMBL" id="EDV56041.1"/>
    </source>
</evidence>
<keyword evidence="4" id="KW-0732">Signal</keyword>
<name>B3NR52_DROER</name>
<dbReference type="HOGENOM" id="CLU_1171729_0_0_1"/>
<dbReference type="KEGG" id="der:6549553"/>
<dbReference type="OrthoDB" id="7855816at2759"/>
<evidence type="ECO:0000256" key="2">
    <source>
        <dbReference type="ARBA" id="ARBA00008098"/>
    </source>
</evidence>
<evidence type="ECO:0000256" key="1">
    <source>
        <dbReference type="ARBA" id="ARBA00004613"/>
    </source>
</evidence>
<accession>B3NR52</accession>
<organism evidence="5 6">
    <name type="scientific">Drosophila erecta</name>
    <name type="common">Fruit fly</name>
    <dbReference type="NCBI Taxonomy" id="7220"/>
    <lineage>
        <taxon>Eukaryota</taxon>
        <taxon>Metazoa</taxon>
        <taxon>Ecdysozoa</taxon>
        <taxon>Arthropoda</taxon>
        <taxon>Hexapoda</taxon>
        <taxon>Insecta</taxon>
        <taxon>Pterygota</taxon>
        <taxon>Neoptera</taxon>
        <taxon>Endopterygota</taxon>
        <taxon>Diptera</taxon>
        <taxon>Brachycera</taxon>
        <taxon>Muscomorpha</taxon>
        <taxon>Ephydroidea</taxon>
        <taxon>Drosophilidae</taxon>
        <taxon>Drosophila</taxon>
        <taxon>Sophophora</taxon>
    </lineage>
</organism>
<protein>
    <submittedName>
        <fullName evidence="5">Odorant-binding protein 50b</fullName>
    </submittedName>
</protein>
<dbReference type="GO" id="GO:0005576">
    <property type="term" value="C:extracellular region"/>
    <property type="evidence" value="ECO:0007669"/>
    <property type="project" value="UniProtKB-SubCell"/>
</dbReference>
<evidence type="ECO:0000256" key="4">
    <source>
        <dbReference type="SAM" id="SignalP"/>
    </source>
</evidence>
<sequence>MSSVLHLLGFLWLPLLVYSDSNDIGGLQKCTELLNTQKLVYCCGKSFLDKFLFVGSNCTPYWDDYGPCRYECLYRHWELLDQYNQIKKPELYMMITSLYSPLNGYDKYGAALKAAHETCEALGSRHADFLLLYSNQVSDRMGMASSTCLPYAMLHAQCTTVYLTANCPLENWMEDSTCNSLQKLLSSCTKKLDEKTNVLKGKEDGLPDKGCRPIGSEGLHLLLASFLTLMVSMLLSA</sequence>
<dbReference type="PANTHER" id="PTHR21066">
    <property type="entry name" value="ODORANT-BINDING PROTEIN 59A-RELATED"/>
    <property type="match status" value="1"/>
</dbReference>
<proteinExistence type="inferred from homology"/>
<feature type="chain" id="PRO_5002795456" evidence="4">
    <location>
        <begin position="20"/>
        <end position="237"/>
    </location>
</feature>
<dbReference type="Gene3D" id="1.10.238.270">
    <property type="match status" value="1"/>
</dbReference>
<dbReference type="InterPro" id="IPR052295">
    <property type="entry name" value="Odorant-binding_protein"/>
</dbReference>
<gene>
    <name evidence="5" type="primary">Dere\Obp50b</name>
    <name evidence="5" type="synonym">Dere\GG20449</name>
    <name evidence="5" type="synonym">dere_GLEANR_5246</name>
    <name evidence="5" type="synonym">DereObp50b</name>
    <name evidence="5" type="synonym">GG20449</name>
    <name evidence="5" type="synonym">Obp50b</name>
    <name evidence="5" type="ORF">Dere_GG20449</name>
</gene>